<dbReference type="PANTHER" id="PTHR43418:SF4">
    <property type="entry name" value="MULTIFUNCTIONAL TRYPTOPHAN BIOSYNTHESIS PROTEIN"/>
    <property type="match status" value="1"/>
</dbReference>
<accession>A0A0U9H3C6</accession>
<reference evidence="4" key="1">
    <citation type="submission" date="2015-07" db="EMBL/GenBank/DDBJ databases">
        <title>Draft Genome Sequence of Oceanobacillus picturae Heshi-B3 that Was Isolated from Fermented Rice Bran with Aging Salted Mackerel, Which Was Named Heshiko as Traditional Fermented Seafood in Japan.</title>
        <authorList>
            <person name="Akuzawa S."/>
            <person name="Nakagawa J."/>
            <person name="Kanekatsu T."/>
            <person name="Kanesaki Y."/>
            <person name="Suzuki T."/>
        </authorList>
    </citation>
    <scope>NUCLEOTIDE SEQUENCE [LARGE SCALE GENOMIC DNA]</scope>
    <source>
        <strain evidence="4">Heshi-B3</strain>
    </source>
</reference>
<comment type="caution">
    <text evidence="3">The sequence shown here is derived from an EMBL/GenBank/DDBJ whole genome shotgun (WGS) entry which is preliminary data.</text>
</comment>
<keyword evidence="1 3" id="KW-0315">Glutamine amidotransferase</keyword>
<dbReference type="SUPFAM" id="SSF52317">
    <property type="entry name" value="Class I glutamine amidotransferase-like"/>
    <property type="match status" value="1"/>
</dbReference>
<dbReference type="GO" id="GO:0005829">
    <property type="term" value="C:cytosol"/>
    <property type="evidence" value="ECO:0007669"/>
    <property type="project" value="TreeGrafter"/>
</dbReference>
<dbReference type="Pfam" id="PF00117">
    <property type="entry name" value="GATase"/>
    <property type="match status" value="1"/>
</dbReference>
<dbReference type="PRINTS" id="PR00096">
    <property type="entry name" value="GATASE"/>
</dbReference>
<dbReference type="InterPro" id="IPR050472">
    <property type="entry name" value="Anth_synth/Amidotransfase"/>
</dbReference>
<keyword evidence="3" id="KW-0808">Transferase</keyword>
<dbReference type="GO" id="GO:0016740">
    <property type="term" value="F:transferase activity"/>
    <property type="evidence" value="ECO:0007669"/>
    <property type="project" value="UniProtKB-KW"/>
</dbReference>
<sequence>MILLIDNYDSFTYNLVQYMKQLNYTVLVKRNDAIEIEEIHQLSPEYIVLSPGPGHPDEAGICLNVIKHFYKNIPILGICLGHQALARAFGSNVIPAEQPMHGKVSTITHDGKGIFNLLPSPLQVTRYHSLIVEKESLADCLEITAQTNSGEIMGLRHKQYPLEGIQAHPEAILTEQGLEMLDNFIKNKGVKRCEDPVIL</sequence>
<dbReference type="OrthoDB" id="9804328at2"/>
<dbReference type="Proteomes" id="UP000052946">
    <property type="component" value="Unassembled WGS sequence"/>
</dbReference>
<dbReference type="FunFam" id="3.40.50.880:FF:000003">
    <property type="entry name" value="Anthranilate synthase component II"/>
    <property type="match status" value="1"/>
</dbReference>
<dbReference type="InterPro" id="IPR029062">
    <property type="entry name" value="Class_I_gatase-like"/>
</dbReference>
<evidence type="ECO:0000259" key="2">
    <source>
        <dbReference type="Pfam" id="PF00117"/>
    </source>
</evidence>
<evidence type="ECO:0000313" key="4">
    <source>
        <dbReference type="Proteomes" id="UP000052946"/>
    </source>
</evidence>
<dbReference type="InterPro" id="IPR017926">
    <property type="entry name" value="GATASE"/>
</dbReference>
<gene>
    <name evidence="3" type="ORF">OPHB3_1100</name>
</gene>
<protein>
    <submittedName>
        <fullName evidence="3">Para-aminobenzoate synthase glutamine amidotransferase component II</fullName>
    </submittedName>
</protein>
<dbReference type="GO" id="GO:0000162">
    <property type="term" value="P:L-tryptophan biosynthetic process"/>
    <property type="evidence" value="ECO:0007669"/>
    <property type="project" value="TreeGrafter"/>
</dbReference>
<reference evidence="3 4" key="2">
    <citation type="journal article" date="2016" name="Genome Announc.">
        <title>Draft Genome Sequence of Oceanobacillus picturae Heshi-B3, Isolated from Fermented Rice Bran in a Traditional Japanese Seafood Dish.</title>
        <authorList>
            <person name="Akuzawa S."/>
            <person name="Nagaoka J."/>
            <person name="Kanekatsu M."/>
            <person name="Kanesaki Y."/>
            <person name="Suzuki T."/>
        </authorList>
    </citation>
    <scope>NUCLEOTIDE SEQUENCE [LARGE SCALE GENOMIC DNA]</scope>
    <source>
        <strain evidence="3 4">Heshi-B3</strain>
    </source>
</reference>
<dbReference type="PRINTS" id="PR00097">
    <property type="entry name" value="ANTSNTHASEII"/>
</dbReference>
<dbReference type="PROSITE" id="PS51273">
    <property type="entry name" value="GATASE_TYPE_1"/>
    <property type="match status" value="1"/>
</dbReference>
<feature type="domain" description="Glutamine amidotransferase" evidence="2">
    <location>
        <begin position="3"/>
        <end position="186"/>
    </location>
</feature>
<organism evidence="3 4">
    <name type="scientific">Oceanobacillus picturae</name>
    <dbReference type="NCBI Taxonomy" id="171693"/>
    <lineage>
        <taxon>Bacteria</taxon>
        <taxon>Bacillati</taxon>
        <taxon>Bacillota</taxon>
        <taxon>Bacilli</taxon>
        <taxon>Bacillales</taxon>
        <taxon>Bacillaceae</taxon>
        <taxon>Oceanobacillus</taxon>
    </lineage>
</organism>
<evidence type="ECO:0000313" key="3">
    <source>
        <dbReference type="EMBL" id="GAQ17175.1"/>
    </source>
</evidence>
<dbReference type="NCBIfam" id="TIGR00566">
    <property type="entry name" value="trpG_papA"/>
    <property type="match status" value="1"/>
</dbReference>
<dbReference type="AlphaFoldDB" id="A0A0U9H3C6"/>
<dbReference type="GO" id="GO:0004049">
    <property type="term" value="F:anthranilate synthase activity"/>
    <property type="evidence" value="ECO:0007669"/>
    <property type="project" value="TreeGrafter"/>
</dbReference>
<dbReference type="PRINTS" id="PR00099">
    <property type="entry name" value="CPSGATASE"/>
</dbReference>
<dbReference type="CDD" id="cd01743">
    <property type="entry name" value="GATase1_Anthranilate_Synthase"/>
    <property type="match status" value="1"/>
</dbReference>
<dbReference type="RefSeq" id="WP_058949672.1">
    <property type="nucleotide sequence ID" value="NZ_BBXV01000013.1"/>
</dbReference>
<proteinExistence type="predicted"/>
<name>A0A0U9H3C6_9BACI</name>
<dbReference type="EMBL" id="BBXV01000013">
    <property type="protein sequence ID" value="GAQ17175.1"/>
    <property type="molecule type" value="Genomic_DNA"/>
</dbReference>
<dbReference type="Gene3D" id="3.40.50.880">
    <property type="match status" value="1"/>
</dbReference>
<dbReference type="PANTHER" id="PTHR43418">
    <property type="entry name" value="MULTIFUNCTIONAL TRYPTOPHAN BIOSYNTHESIS PROTEIN-RELATED"/>
    <property type="match status" value="1"/>
</dbReference>
<evidence type="ECO:0000256" key="1">
    <source>
        <dbReference type="ARBA" id="ARBA00022962"/>
    </source>
</evidence>
<dbReference type="InterPro" id="IPR006221">
    <property type="entry name" value="TrpG/PapA_dom"/>
</dbReference>